<comment type="similarity">
    <text evidence="1">Belongs to the UPF0111 family.</text>
</comment>
<dbReference type="HOGENOM" id="CLU_104916_0_1_6"/>
<organism evidence="3 4">
    <name type="scientific">Pseudohaliea rubra DSM 19751</name>
    <dbReference type="NCBI Taxonomy" id="1265313"/>
    <lineage>
        <taxon>Bacteria</taxon>
        <taxon>Pseudomonadati</taxon>
        <taxon>Pseudomonadota</taxon>
        <taxon>Gammaproteobacteria</taxon>
        <taxon>Cellvibrionales</taxon>
        <taxon>Halieaceae</taxon>
        <taxon>Pseudohaliea</taxon>
    </lineage>
</organism>
<dbReference type="eggNOG" id="COG1392">
    <property type="taxonomic scope" value="Bacteria"/>
</dbReference>
<evidence type="ECO:0000313" key="4">
    <source>
        <dbReference type="Proteomes" id="UP000029640"/>
    </source>
</evidence>
<dbReference type="NCBIfam" id="TIGR00153">
    <property type="entry name" value="TIGR00153 family protein"/>
    <property type="match status" value="1"/>
</dbReference>
<sequence length="225" mass="25075">MLPNLVGESVLRSPMLALQEHMVVVLQAVEGLGDFVTVAQAGAWDRALQAQQRVADRESDADHLKQQLRGDMPKRMWMPVARSDLLDLLSAQDKIANRAKDVAGLMLGRQLAFPATMTDSINSYVALSVQATASALTAVEATQALYRSGFGERQAAEVERLIVEVERLERASDRRQVELRAQLFQVERDLPPVDVMFLYQILDWIGSIADRAEKVTHRLLLVIKS</sequence>
<dbReference type="Proteomes" id="UP000029640">
    <property type="component" value="Unassembled WGS sequence"/>
</dbReference>
<reference evidence="3 4" key="1">
    <citation type="journal article" date="2014" name="Genome Announc.">
        <title>Genome Sequence of Gammaproteobacterial Pseudohaliea rubra Type Strain DSM 19751, Isolated from Coastal Seawater of the Mediterranean Sea.</title>
        <authorList>
            <person name="Spring S."/>
            <person name="Fiebig A."/>
            <person name="Riedel T."/>
            <person name="Goker M."/>
            <person name="Klenk H.P."/>
        </authorList>
    </citation>
    <scope>NUCLEOTIDE SEQUENCE [LARGE SCALE GENOMIC DNA]</scope>
    <source>
        <strain evidence="3 4">DSM 19751</strain>
    </source>
</reference>
<feature type="coiled-coil region" evidence="2">
    <location>
        <begin position="151"/>
        <end position="178"/>
    </location>
</feature>
<dbReference type="EMBL" id="AUVB01000026">
    <property type="protein sequence ID" value="KGE04451.1"/>
    <property type="molecule type" value="Genomic_DNA"/>
</dbReference>
<dbReference type="PANTHER" id="PTHR36536:SF3">
    <property type="entry name" value="UPF0111 PROTEIN HI_1603"/>
    <property type="match status" value="1"/>
</dbReference>
<evidence type="ECO:0000256" key="1">
    <source>
        <dbReference type="ARBA" id="ARBA00008591"/>
    </source>
</evidence>
<gene>
    <name evidence="3" type="ORF">HRUBRA_00976</name>
</gene>
<keyword evidence="2" id="KW-0175">Coiled coil</keyword>
<accession>A0A095XXJ5</accession>
<dbReference type="SUPFAM" id="SSF109755">
    <property type="entry name" value="PhoU-like"/>
    <property type="match status" value="1"/>
</dbReference>
<dbReference type="AlphaFoldDB" id="A0A095XXJ5"/>
<comment type="caution">
    <text evidence="3">The sequence shown here is derived from an EMBL/GenBank/DDBJ whole genome shotgun (WGS) entry which is preliminary data.</text>
</comment>
<proteinExistence type="inferred from homology"/>
<dbReference type="PANTHER" id="PTHR36536">
    <property type="entry name" value="UPF0111 PROTEIN HI_1603"/>
    <property type="match status" value="1"/>
</dbReference>
<keyword evidence="4" id="KW-1185">Reference proteome</keyword>
<dbReference type="PATRIC" id="fig|1265313.6.peg.962"/>
<dbReference type="InterPro" id="IPR018445">
    <property type="entry name" value="Put_Phosphate_transp_reg"/>
</dbReference>
<evidence type="ECO:0000256" key="2">
    <source>
        <dbReference type="SAM" id="Coils"/>
    </source>
</evidence>
<dbReference type="STRING" id="1265313.HRUBRA_00976"/>
<protein>
    <submittedName>
        <fullName evidence="3">Phosphate transport regulator (Distant similar to PhoU)</fullName>
    </submittedName>
</protein>
<evidence type="ECO:0000313" key="3">
    <source>
        <dbReference type="EMBL" id="KGE04451.1"/>
    </source>
</evidence>
<dbReference type="RefSeq" id="WP_035516466.1">
    <property type="nucleotide sequence ID" value="NZ_KN234765.1"/>
</dbReference>
<dbReference type="Pfam" id="PF01865">
    <property type="entry name" value="PhoU_div"/>
    <property type="match status" value="1"/>
</dbReference>
<dbReference type="InterPro" id="IPR002727">
    <property type="entry name" value="DUF47"/>
</dbReference>
<dbReference type="OrthoDB" id="9780540at2"/>
<dbReference type="InterPro" id="IPR038078">
    <property type="entry name" value="PhoU-like_sf"/>
</dbReference>
<name>A0A095XXJ5_9GAMM</name>
<dbReference type="Gene3D" id="1.20.58.220">
    <property type="entry name" value="Phosphate transport system protein phou homolog 2, domain 2"/>
    <property type="match status" value="1"/>
</dbReference>